<proteinExistence type="predicted"/>
<feature type="transmembrane region" description="Helical" evidence="1">
    <location>
        <begin position="205"/>
        <end position="223"/>
    </location>
</feature>
<feature type="transmembrane region" description="Helical" evidence="1">
    <location>
        <begin position="126"/>
        <end position="143"/>
    </location>
</feature>
<evidence type="ECO:0000259" key="2">
    <source>
        <dbReference type="Pfam" id="PF09925"/>
    </source>
</evidence>
<evidence type="ECO:0000313" key="3">
    <source>
        <dbReference type="EMBL" id="MBL0885941.1"/>
    </source>
</evidence>
<dbReference type="Pfam" id="PF09925">
    <property type="entry name" value="DUF2157"/>
    <property type="match status" value="1"/>
</dbReference>
<protein>
    <submittedName>
        <fullName evidence="3">DUF2157 domain-containing protein</fullName>
    </submittedName>
</protein>
<evidence type="ECO:0000313" key="4">
    <source>
        <dbReference type="Proteomes" id="UP000675409"/>
    </source>
</evidence>
<feature type="transmembrane region" description="Helical" evidence="1">
    <location>
        <begin position="66"/>
        <end position="87"/>
    </location>
</feature>
<name>A0ABS1LI87_9MICO</name>
<dbReference type="EMBL" id="JABBYC010000007">
    <property type="protein sequence ID" value="MBL0885941.1"/>
    <property type="molecule type" value="Genomic_DNA"/>
</dbReference>
<feature type="transmembrane region" description="Helical" evidence="1">
    <location>
        <begin position="303"/>
        <end position="322"/>
    </location>
</feature>
<feature type="transmembrane region" description="Helical" evidence="1">
    <location>
        <begin position="155"/>
        <end position="173"/>
    </location>
</feature>
<dbReference type="InterPro" id="IPR018677">
    <property type="entry name" value="DUF2157"/>
</dbReference>
<comment type="caution">
    <text evidence="3">The sequence shown here is derived from an EMBL/GenBank/DDBJ whole genome shotgun (WGS) entry which is preliminary data.</text>
</comment>
<feature type="transmembrane region" description="Helical" evidence="1">
    <location>
        <begin position="254"/>
        <end position="271"/>
    </location>
</feature>
<keyword evidence="4" id="KW-1185">Reference proteome</keyword>
<dbReference type="RefSeq" id="WP_201845788.1">
    <property type="nucleotide sequence ID" value="NZ_JABBYC010000007.1"/>
</dbReference>
<organism evidence="3 4">
    <name type="scientific">Myceligenerans indicum</name>
    <dbReference type="NCBI Taxonomy" id="2593663"/>
    <lineage>
        <taxon>Bacteria</taxon>
        <taxon>Bacillati</taxon>
        <taxon>Actinomycetota</taxon>
        <taxon>Actinomycetes</taxon>
        <taxon>Micrococcales</taxon>
        <taxon>Promicromonosporaceae</taxon>
        <taxon>Myceligenerans</taxon>
    </lineage>
</organism>
<feature type="transmembrane region" description="Helical" evidence="1">
    <location>
        <begin position="230"/>
        <end position="248"/>
    </location>
</feature>
<feature type="transmembrane region" description="Helical" evidence="1">
    <location>
        <begin position="93"/>
        <end position="114"/>
    </location>
</feature>
<reference evidence="3 4" key="1">
    <citation type="journal article" date="2021" name="Arch. Microbiol.">
        <title>Myceligenerans indicum sp. nov., an actinobacterium isolated from mangrove sediment of Sundarbans, India.</title>
        <authorList>
            <person name="Asha K."/>
            <person name="Bhadury P."/>
        </authorList>
    </citation>
    <scope>NUCLEOTIDE SEQUENCE [LARGE SCALE GENOMIC DNA]</scope>
    <source>
        <strain evidence="3 4">I2</strain>
    </source>
</reference>
<dbReference type="Proteomes" id="UP000675409">
    <property type="component" value="Unassembled WGS sequence"/>
</dbReference>
<keyword evidence="1" id="KW-0472">Membrane</keyword>
<feature type="transmembrane region" description="Helical" evidence="1">
    <location>
        <begin position="180"/>
        <end position="199"/>
    </location>
</feature>
<evidence type="ECO:0000256" key="1">
    <source>
        <dbReference type="SAM" id="Phobius"/>
    </source>
</evidence>
<feature type="domain" description="DUF2157" evidence="2">
    <location>
        <begin position="25"/>
        <end position="168"/>
    </location>
</feature>
<gene>
    <name evidence="3" type="ORF">HGK34_06570</name>
</gene>
<accession>A0ABS1LI87</accession>
<feature type="transmembrane region" description="Helical" evidence="1">
    <location>
        <begin position="276"/>
        <end position="297"/>
    </location>
</feature>
<sequence length="349" mass="35327">MTTPARTSAGHSPAPGPVSAAQLAEWVGAGIITQEQADRVAAHERSRAAGTPAATPTATRSLLVEALGYVGGVVILVAAVLLATEFWEELGDAGRVAVLGGAAVILFVAGIAVPRQAGSQGSRLRAVLWAGATGAFAGLMGLLSSDVLGMDGDDGFLTAAAATAAVAAVLWWLRPTALQHLVTLVALATATAATVGKFSDPDSPTGIGVWALGLVWFLLAYFGVLRPRRFALGLGALLAVVGALLFALSSDDAGLVMPLATAAAIAAMAVVTTDLVLLGVGAVGLLVALPWAVSAWFGGTFAAPVALLGAGVILVVAALWIARRRHRPDDAAAVHEHDEAPEHHDEPRP</sequence>
<keyword evidence="1" id="KW-1133">Transmembrane helix</keyword>
<keyword evidence="1" id="KW-0812">Transmembrane</keyword>